<dbReference type="SUPFAM" id="SSF48452">
    <property type="entry name" value="TPR-like"/>
    <property type="match status" value="1"/>
</dbReference>
<dbReference type="PROSITE" id="PS50005">
    <property type="entry name" value="TPR"/>
    <property type="match status" value="1"/>
</dbReference>
<dbReference type="AlphaFoldDB" id="A0A5J4W781"/>
<dbReference type="SMART" id="SM00028">
    <property type="entry name" value="TPR"/>
    <property type="match status" value="3"/>
</dbReference>
<feature type="region of interest" description="Disordered" evidence="4">
    <location>
        <begin position="135"/>
        <end position="156"/>
    </location>
</feature>
<protein>
    <submittedName>
        <fullName evidence="5">Uncharacterized protein</fullName>
    </submittedName>
</protein>
<evidence type="ECO:0000256" key="4">
    <source>
        <dbReference type="SAM" id="MobiDB-lite"/>
    </source>
</evidence>
<dbReference type="GO" id="GO:0051879">
    <property type="term" value="F:Hsp90 protein binding"/>
    <property type="evidence" value="ECO:0007669"/>
    <property type="project" value="TreeGrafter"/>
</dbReference>
<accession>A0A5J4W781</accession>
<dbReference type="EMBL" id="SNRW01003117">
    <property type="protein sequence ID" value="KAA6390754.1"/>
    <property type="molecule type" value="Genomic_DNA"/>
</dbReference>
<evidence type="ECO:0000256" key="3">
    <source>
        <dbReference type="PROSITE-ProRule" id="PRU00339"/>
    </source>
</evidence>
<comment type="caution">
    <text evidence="5">The sequence shown here is derived from an EMBL/GenBank/DDBJ whole genome shotgun (WGS) entry which is preliminary data.</text>
</comment>
<organism evidence="5 6">
    <name type="scientific">Streblomastix strix</name>
    <dbReference type="NCBI Taxonomy" id="222440"/>
    <lineage>
        <taxon>Eukaryota</taxon>
        <taxon>Metamonada</taxon>
        <taxon>Preaxostyla</taxon>
        <taxon>Oxymonadida</taxon>
        <taxon>Streblomastigidae</taxon>
        <taxon>Streblomastix</taxon>
    </lineage>
</organism>
<proteinExistence type="predicted"/>
<dbReference type="PANTHER" id="PTHR22904">
    <property type="entry name" value="TPR REPEAT CONTAINING PROTEIN"/>
    <property type="match status" value="1"/>
</dbReference>
<dbReference type="OrthoDB" id="2942533at2759"/>
<name>A0A5J4W781_9EUKA</name>
<dbReference type="PANTHER" id="PTHR22904:SF523">
    <property type="entry name" value="STRESS-INDUCED-PHOSPHOPROTEIN 1"/>
    <property type="match status" value="1"/>
</dbReference>
<evidence type="ECO:0000313" key="6">
    <source>
        <dbReference type="Proteomes" id="UP000324800"/>
    </source>
</evidence>
<keyword evidence="2 3" id="KW-0802">TPR repeat</keyword>
<sequence>MSKAEIARLCDQKKEEGNQCYRRNEFEKAQQLYTDALVLQPKHAVCYSNRAACFLKLQKYTEAETDCSSAIKIDSSYVKAWVRRGIVRRAMNKLTEALDDLQEARKLDPKSELVLSEIQKTLDIQQPKVVEEEVIKEGKQQNSTPSRRTKAKAKQEDIKFIQKASNQQSGDKQSEMNNENILQNEKISTNDNTIDIPDVYSQTLNDNHIQDKLRVQEQISQVQKDSQCAQTLDSPNEKIESQLQTKIDTVATDEKDILSKKVDETSQKQNENTLSARQIAGASLRYLVKNTINQLESRIRKLIYPSDLHGIVSEDLFQWAQLRLRCYASGEDSDDVSGIIESAAECGSDMSLYDIKNILAEVFQSSTLDKQMELIKENKVTPINKEIVSRYLKAAGNALQRFLMYQPQIGPSLFQQSLHYLELGNSEYQFPFTFPVQIQDTANSIINSSNSKPGYSLQTMHKPQKALLTSTLISQSQYLLAGTIQHQKSLMTILAEQQNDYISTLINRLQFNLHFRFSDQIEETLIPDQFRPFLSAFSLILRLIYAKETLFKARKKFISLKHRKLDESKVECVSFNLHPLLFHEPELLDRTLYLLQIIAEQEDPSDTQQVQQQTQQNSSQSHSAKQTILQQIMNTSNVMNNLFSLLELVQIEKMSERHKWKGELLEQEDENLNEQSQVNREEWQINQLKIKRLQMRAFSLLKTMIIHSGDAQALMQLIQQPPQPKTQTHNQWQQDVLQIIDRTSEINIINAFTALNQLIPPLQNNLWQNQQTTSPIKTNQALIALQILNRAIKVSVPMMLMDVPPLMTIVGRTFHTALQIGMLILLSHSSSIKVQLTLPQASSVLQSKQDNKIFDNDEEKEENKSKSRCFGLMKELLYIIILGEEVGIPILANQAFQTVSIIQSSITERFQQHKGLQDCFIQSREEVGFDEECDVYCFNITDGDSSAGAISRQLMSKMI</sequence>
<dbReference type="Proteomes" id="UP000324800">
    <property type="component" value="Unassembled WGS sequence"/>
</dbReference>
<feature type="repeat" description="TPR" evidence="3">
    <location>
        <begin position="78"/>
        <end position="111"/>
    </location>
</feature>
<reference evidence="5 6" key="1">
    <citation type="submission" date="2019-03" db="EMBL/GenBank/DDBJ databases">
        <title>Single cell metagenomics reveals metabolic interactions within the superorganism composed of flagellate Streblomastix strix and complex community of Bacteroidetes bacteria on its surface.</title>
        <authorList>
            <person name="Treitli S.C."/>
            <person name="Kolisko M."/>
            <person name="Husnik F."/>
            <person name="Keeling P."/>
            <person name="Hampl V."/>
        </authorList>
    </citation>
    <scope>NUCLEOTIDE SEQUENCE [LARGE SCALE GENOMIC DNA]</scope>
    <source>
        <strain evidence="5">ST1C</strain>
    </source>
</reference>
<evidence type="ECO:0000256" key="2">
    <source>
        <dbReference type="ARBA" id="ARBA00022803"/>
    </source>
</evidence>
<gene>
    <name evidence="5" type="ORF">EZS28_013717</name>
</gene>
<dbReference type="InterPro" id="IPR019734">
    <property type="entry name" value="TPR_rpt"/>
</dbReference>
<dbReference type="InterPro" id="IPR011990">
    <property type="entry name" value="TPR-like_helical_dom_sf"/>
</dbReference>
<evidence type="ECO:0000313" key="5">
    <source>
        <dbReference type="EMBL" id="KAA6390754.1"/>
    </source>
</evidence>
<dbReference type="Gene3D" id="1.25.40.10">
    <property type="entry name" value="Tetratricopeptide repeat domain"/>
    <property type="match status" value="1"/>
</dbReference>
<keyword evidence="1" id="KW-0677">Repeat</keyword>
<evidence type="ECO:0000256" key="1">
    <source>
        <dbReference type="ARBA" id="ARBA00022737"/>
    </source>
</evidence>